<keyword evidence="2" id="KW-0238">DNA-binding</keyword>
<feature type="compositionally biased region" description="Low complexity" evidence="4">
    <location>
        <begin position="316"/>
        <end position="355"/>
    </location>
</feature>
<sequence length="355" mass="38459">MRTVVTTEQVSPDERFDFWVEEMARLMVAPLDTTRTATDVFHGTAATGRVGALRLSSLSAGPLRVRRTESSAARHEEDFYKLALQVSGSVVVEQDGVRSRLTPGDLALCDTSRAYGFTYESPFSTVLVLVPRPLIPLRPETLRAVTGRRMAPDQGVGAVVAPFLRSLTEQSAHCAGPEESRLADGAVSLVTALLCERLHRAAPVAPHLATMLRIRDYIERRLADPDLTPDVIAGAHGISRRYLFKLFAEEETTVAGWIRTRRLEQCARDLADPATRDQPVAAIAARWGLLDGRHFARVFKAVYGETPRDYRRRAGRGQAPVPAGPGRAPVPAGPGRAPVPAGPGRAPVPAVPLCG</sequence>
<name>A0ABV2V9V9_9ACTN</name>
<dbReference type="Gene3D" id="1.10.10.60">
    <property type="entry name" value="Homeodomain-like"/>
    <property type="match status" value="1"/>
</dbReference>
<evidence type="ECO:0000256" key="4">
    <source>
        <dbReference type="SAM" id="MobiDB-lite"/>
    </source>
</evidence>
<evidence type="ECO:0000256" key="2">
    <source>
        <dbReference type="ARBA" id="ARBA00023125"/>
    </source>
</evidence>
<evidence type="ECO:0000313" key="7">
    <source>
        <dbReference type="Proteomes" id="UP001550210"/>
    </source>
</evidence>
<reference evidence="6 7" key="1">
    <citation type="submission" date="2024-06" db="EMBL/GenBank/DDBJ databases">
        <title>The Natural Products Discovery Center: Release of the First 8490 Sequenced Strains for Exploring Actinobacteria Biosynthetic Diversity.</title>
        <authorList>
            <person name="Kalkreuter E."/>
            <person name="Kautsar S.A."/>
            <person name="Yang D."/>
            <person name="Bader C.D."/>
            <person name="Teijaro C.N."/>
            <person name="Fluegel L."/>
            <person name="Davis C.M."/>
            <person name="Simpson J.R."/>
            <person name="Lauterbach L."/>
            <person name="Steele A.D."/>
            <person name="Gui C."/>
            <person name="Meng S."/>
            <person name="Li G."/>
            <person name="Viehrig K."/>
            <person name="Ye F."/>
            <person name="Su P."/>
            <person name="Kiefer A.F."/>
            <person name="Nichols A."/>
            <person name="Cepeda A.J."/>
            <person name="Yan W."/>
            <person name="Fan B."/>
            <person name="Jiang Y."/>
            <person name="Adhikari A."/>
            <person name="Zheng C.-J."/>
            <person name="Schuster L."/>
            <person name="Cowan T.M."/>
            <person name="Smanski M.J."/>
            <person name="Chevrette M.G."/>
            <person name="De Carvalho L.P.S."/>
            <person name="Shen B."/>
        </authorList>
    </citation>
    <scope>NUCLEOTIDE SEQUENCE [LARGE SCALE GENOMIC DNA]</scope>
    <source>
        <strain evidence="6 7">NPDC006434</strain>
    </source>
</reference>
<evidence type="ECO:0000256" key="1">
    <source>
        <dbReference type="ARBA" id="ARBA00023015"/>
    </source>
</evidence>
<dbReference type="PANTHER" id="PTHR46796:SF6">
    <property type="entry name" value="ARAC SUBFAMILY"/>
    <property type="match status" value="1"/>
</dbReference>
<evidence type="ECO:0000259" key="5">
    <source>
        <dbReference type="PROSITE" id="PS01124"/>
    </source>
</evidence>
<comment type="caution">
    <text evidence="6">The sequence shown here is derived from an EMBL/GenBank/DDBJ whole genome shotgun (WGS) entry which is preliminary data.</text>
</comment>
<dbReference type="InterPro" id="IPR050204">
    <property type="entry name" value="AraC_XylS_family_regulators"/>
</dbReference>
<accession>A0ABV2V9V9</accession>
<proteinExistence type="predicted"/>
<dbReference type="RefSeq" id="WP_355403919.1">
    <property type="nucleotide sequence ID" value="NZ_JBEXPZ010000078.1"/>
</dbReference>
<dbReference type="Pfam" id="PF14525">
    <property type="entry name" value="AraC_binding_2"/>
    <property type="match status" value="1"/>
</dbReference>
<dbReference type="EMBL" id="JBEXPZ010000078">
    <property type="protein sequence ID" value="MET9850614.1"/>
    <property type="molecule type" value="Genomic_DNA"/>
</dbReference>
<dbReference type="Pfam" id="PF12833">
    <property type="entry name" value="HTH_18"/>
    <property type="match status" value="1"/>
</dbReference>
<keyword evidence="1" id="KW-0805">Transcription regulation</keyword>
<dbReference type="InterPro" id="IPR035418">
    <property type="entry name" value="AraC-bd_2"/>
</dbReference>
<dbReference type="SUPFAM" id="SSF46689">
    <property type="entry name" value="Homeodomain-like"/>
    <property type="match status" value="1"/>
</dbReference>
<dbReference type="InterPro" id="IPR009057">
    <property type="entry name" value="Homeodomain-like_sf"/>
</dbReference>
<gene>
    <name evidence="6" type="ORF">ABZZ21_39940</name>
</gene>
<feature type="region of interest" description="Disordered" evidence="4">
    <location>
        <begin position="310"/>
        <end position="355"/>
    </location>
</feature>
<evidence type="ECO:0000313" key="6">
    <source>
        <dbReference type="EMBL" id="MET9850614.1"/>
    </source>
</evidence>
<keyword evidence="3" id="KW-0804">Transcription</keyword>
<dbReference type="SMART" id="SM00342">
    <property type="entry name" value="HTH_ARAC"/>
    <property type="match status" value="1"/>
</dbReference>
<keyword evidence="7" id="KW-1185">Reference proteome</keyword>
<dbReference type="PANTHER" id="PTHR46796">
    <property type="entry name" value="HTH-TYPE TRANSCRIPTIONAL ACTIVATOR RHAS-RELATED"/>
    <property type="match status" value="1"/>
</dbReference>
<dbReference type="PROSITE" id="PS01124">
    <property type="entry name" value="HTH_ARAC_FAMILY_2"/>
    <property type="match status" value="1"/>
</dbReference>
<protein>
    <submittedName>
        <fullName evidence="6">Helix-turn-helix domain-containing protein</fullName>
    </submittedName>
</protein>
<dbReference type="InterPro" id="IPR018060">
    <property type="entry name" value="HTH_AraC"/>
</dbReference>
<evidence type="ECO:0000256" key="3">
    <source>
        <dbReference type="ARBA" id="ARBA00023163"/>
    </source>
</evidence>
<dbReference type="Proteomes" id="UP001550210">
    <property type="component" value="Unassembled WGS sequence"/>
</dbReference>
<organism evidence="6 7">
    <name type="scientific">Streptomyces ossamyceticus</name>
    <dbReference type="NCBI Taxonomy" id="249581"/>
    <lineage>
        <taxon>Bacteria</taxon>
        <taxon>Bacillati</taxon>
        <taxon>Actinomycetota</taxon>
        <taxon>Actinomycetes</taxon>
        <taxon>Kitasatosporales</taxon>
        <taxon>Streptomycetaceae</taxon>
        <taxon>Streptomyces</taxon>
    </lineage>
</organism>
<feature type="domain" description="HTH araC/xylS-type" evidence="5">
    <location>
        <begin position="212"/>
        <end position="313"/>
    </location>
</feature>